<keyword evidence="4" id="KW-0788">Thiol protease</keyword>
<dbReference type="PANTHER" id="PTHR47053:SF1">
    <property type="entry name" value="MUREIN DD-ENDOPEPTIDASE MEPH-RELATED"/>
    <property type="match status" value="1"/>
</dbReference>
<dbReference type="Gene3D" id="3.90.1720.10">
    <property type="entry name" value="endopeptidase domain like (from Nostoc punctiforme)"/>
    <property type="match status" value="1"/>
</dbReference>
<evidence type="ECO:0000313" key="6">
    <source>
        <dbReference type="EMBL" id="GHE34721.1"/>
    </source>
</evidence>
<dbReference type="Pfam" id="PF00877">
    <property type="entry name" value="NLPC_P60"/>
    <property type="match status" value="1"/>
</dbReference>
<evidence type="ECO:0000256" key="2">
    <source>
        <dbReference type="ARBA" id="ARBA00022670"/>
    </source>
</evidence>
<dbReference type="InterPro" id="IPR000064">
    <property type="entry name" value="NLP_P60_dom"/>
</dbReference>
<keyword evidence="3 6" id="KW-0378">Hydrolase</keyword>
<keyword evidence="7" id="KW-1185">Reference proteome</keyword>
<dbReference type="GO" id="GO:0016787">
    <property type="term" value="F:hydrolase activity"/>
    <property type="evidence" value="ECO:0007669"/>
    <property type="project" value="UniProtKB-KW"/>
</dbReference>
<keyword evidence="2" id="KW-0645">Protease</keyword>
<dbReference type="PANTHER" id="PTHR47053">
    <property type="entry name" value="MUREIN DD-ENDOPEPTIDASE MEPH-RELATED"/>
    <property type="match status" value="1"/>
</dbReference>
<evidence type="ECO:0000256" key="4">
    <source>
        <dbReference type="ARBA" id="ARBA00022807"/>
    </source>
</evidence>
<dbReference type="InterPro" id="IPR038765">
    <property type="entry name" value="Papain-like_cys_pep_sf"/>
</dbReference>
<reference evidence="7" key="1">
    <citation type="journal article" date="2019" name="Int. J. Syst. Evol. Microbiol.">
        <title>The Global Catalogue of Microorganisms (GCM) 10K type strain sequencing project: providing services to taxonomists for standard genome sequencing and annotation.</title>
        <authorList>
            <consortium name="The Broad Institute Genomics Platform"/>
            <consortium name="The Broad Institute Genome Sequencing Center for Infectious Disease"/>
            <person name="Wu L."/>
            <person name="Ma J."/>
        </authorList>
    </citation>
    <scope>NUCLEOTIDE SEQUENCE [LARGE SCALE GENOMIC DNA]</scope>
    <source>
        <strain evidence="7">CGMCC 1.12966</strain>
    </source>
</reference>
<evidence type="ECO:0000256" key="3">
    <source>
        <dbReference type="ARBA" id="ARBA00022801"/>
    </source>
</evidence>
<feature type="domain" description="NlpC/P60" evidence="5">
    <location>
        <begin position="107"/>
        <end position="232"/>
    </location>
</feature>
<evidence type="ECO:0000313" key="7">
    <source>
        <dbReference type="Proteomes" id="UP000620550"/>
    </source>
</evidence>
<accession>A0ABQ3HY37</accession>
<name>A0ABQ3HY37_9SPHI</name>
<gene>
    <name evidence="6" type="ORF">GCM10017764_17350</name>
</gene>
<evidence type="ECO:0000256" key="1">
    <source>
        <dbReference type="ARBA" id="ARBA00007074"/>
    </source>
</evidence>
<comment type="caution">
    <text evidence="6">The sequence shown here is derived from an EMBL/GenBank/DDBJ whole genome shotgun (WGS) entry which is preliminary data.</text>
</comment>
<dbReference type="SUPFAM" id="SSF54001">
    <property type="entry name" value="Cysteine proteinases"/>
    <property type="match status" value="1"/>
</dbReference>
<proteinExistence type="inferred from homology"/>
<dbReference type="EMBL" id="BNAF01000006">
    <property type="protein sequence ID" value="GHE34721.1"/>
    <property type="molecule type" value="Genomic_DNA"/>
</dbReference>
<comment type="similarity">
    <text evidence="1">Belongs to the peptidase C40 family.</text>
</comment>
<dbReference type="PROSITE" id="PS51935">
    <property type="entry name" value="NLPC_P60"/>
    <property type="match status" value="1"/>
</dbReference>
<organism evidence="6 7">
    <name type="scientific">Sphingobacterium griseoflavum</name>
    <dbReference type="NCBI Taxonomy" id="1474952"/>
    <lineage>
        <taxon>Bacteria</taxon>
        <taxon>Pseudomonadati</taxon>
        <taxon>Bacteroidota</taxon>
        <taxon>Sphingobacteriia</taxon>
        <taxon>Sphingobacteriales</taxon>
        <taxon>Sphingobacteriaceae</taxon>
        <taxon>Sphingobacterium</taxon>
    </lineage>
</organism>
<sequence length="235" mass="26771">MVNQLLFAEYFEILEELSDWVYIRMLASGYEGWLQVGQFNLCTDTFHPQECGGYQVVGRAGAQAVSGEKIVKLVPGTTFSSSFFSKDQPADAWDYQISGALRSASLSDFQSEFPELVRFYNFSPYLWGGRSPYGIDCSGLTQALFVQFGIRLPRDAYQQAEKGTTVDFATEIRTGDLAFFDDEEGRITHVGVMLDVDRIFHASASVRIDQMDAQGIFRRDWNRYTHKLRIIKRLF</sequence>
<protein>
    <submittedName>
        <fullName evidence="6">Hydrolase Nlp/P60</fullName>
    </submittedName>
</protein>
<evidence type="ECO:0000259" key="5">
    <source>
        <dbReference type="PROSITE" id="PS51935"/>
    </source>
</evidence>
<dbReference type="Proteomes" id="UP000620550">
    <property type="component" value="Unassembled WGS sequence"/>
</dbReference>
<dbReference type="InterPro" id="IPR051202">
    <property type="entry name" value="Peptidase_C40"/>
</dbReference>